<feature type="compositionally biased region" description="Basic and acidic residues" evidence="2">
    <location>
        <begin position="255"/>
        <end position="269"/>
    </location>
</feature>
<proteinExistence type="predicted"/>
<evidence type="ECO:0000313" key="4">
    <source>
        <dbReference type="EMBL" id="KAH7111633.1"/>
    </source>
</evidence>
<keyword evidence="1" id="KW-0539">Nucleus</keyword>
<feature type="compositionally biased region" description="Polar residues" evidence="2">
    <location>
        <begin position="49"/>
        <end position="59"/>
    </location>
</feature>
<reference evidence="4" key="1">
    <citation type="journal article" date="2021" name="Nat. Commun.">
        <title>Genetic determinants of endophytism in the Arabidopsis root mycobiome.</title>
        <authorList>
            <person name="Mesny F."/>
            <person name="Miyauchi S."/>
            <person name="Thiergart T."/>
            <person name="Pickel B."/>
            <person name="Atanasova L."/>
            <person name="Karlsson M."/>
            <person name="Huettel B."/>
            <person name="Barry K.W."/>
            <person name="Haridas S."/>
            <person name="Chen C."/>
            <person name="Bauer D."/>
            <person name="Andreopoulos W."/>
            <person name="Pangilinan J."/>
            <person name="LaButti K."/>
            <person name="Riley R."/>
            <person name="Lipzen A."/>
            <person name="Clum A."/>
            <person name="Drula E."/>
            <person name="Henrissat B."/>
            <person name="Kohler A."/>
            <person name="Grigoriev I.V."/>
            <person name="Martin F.M."/>
            <person name="Hacquard S."/>
        </authorList>
    </citation>
    <scope>NUCLEOTIDE SEQUENCE</scope>
    <source>
        <strain evidence="4">MPI-CAGE-AT-0147</strain>
    </source>
</reference>
<evidence type="ECO:0000259" key="3">
    <source>
        <dbReference type="PROSITE" id="PS50048"/>
    </source>
</evidence>
<feature type="region of interest" description="Disordered" evidence="2">
    <location>
        <begin position="255"/>
        <end position="284"/>
    </location>
</feature>
<accession>A0A9P9I898</accession>
<dbReference type="OrthoDB" id="194358at2759"/>
<protein>
    <recommendedName>
        <fullName evidence="3">Zn(2)-C6 fungal-type domain-containing protein</fullName>
    </recommendedName>
</protein>
<evidence type="ECO:0000256" key="1">
    <source>
        <dbReference type="ARBA" id="ARBA00023242"/>
    </source>
</evidence>
<dbReference type="SUPFAM" id="SSF57701">
    <property type="entry name" value="Zn2/Cys6 DNA-binding domain"/>
    <property type="match status" value="1"/>
</dbReference>
<comment type="caution">
    <text evidence="4">The sequence shown here is derived from an EMBL/GenBank/DDBJ whole genome shotgun (WGS) entry which is preliminary data.</text>
</comment>
<keyword evidence="5" id="KW-1185">Reference proteome</keyword>
<evidence type="ECO:0000313" key="5">
    <source>
        <dbReference type="Proteomes" id="UP000738349"/>
    </source>
</evidence>
<feature type="region of interest" description="Disordered" evidence="2">
    <location>
        <begin position="33"/>
        <end position="82"/>
    </location>
</feature>
<dbReference type="GO" id="GO:0008270">
    <property type="term" value="F:zinc ion binding"/>
    <property type="evidence" value="ECO:0007669"/>
    <property type="project" value="InterPro"/>
</dbReference>
<dbReference type="CDD" id="cd00067">
    <property type="entry name" value="GAL4"/>
    <property type="match status" value="1"/>
</dbReference>
<dbReference type="Pfam" id="PF00172">
    <property type="entry name" value="Zn_clus"/>
    <property type="match status" value="1"/>
</dbReference>
<dbReference type="PROSITE" id="PS50048">
    <property type="entry name" value="ZN2_CY6_FUNGAL_2"/>
    <property type="match status" value="1"/>
</dbReference>
<dbReference type="Gene3D" id="4.10.240.10">
    <property type="entry name" value="Zn(2)-C6 fungal-type DNA-binding domain"/>
    <property type="match status" value="1"/>
</dbReference>
<sequence>MKRVHGYLDEDGTEISDRVQLKITESCNVSRRYRKKLKHRRKDLELGAGSSNHTNSKRQSQTSTMLKRSSSSPSKSHNAEPVTLAETSLSQGQYTPPMEQEGSLYLNSYNYQGRSQTPPLFCPTYPAPDEILLHPYGTAQLCTATTTAQSDPNYLAASTVPTTLPSMTYFRHAVERESCPSNGGLGPHMAYGLTLNMDHNAPSPFSHRSNPQTPPLSPSFGLFADCFPEAGYGSCEYEVSETRGQGPSVAQFVQDDRASSSKSDEDKVDFSSQNTTQLIPAPNKPRAMMRQACLSCKRRKARCDVSVEVKGPCSNCERHGQECVTQ</sequence>
<feature type="compositionally biased region" description="Low complexity" evidence="2">
    <location>
        <begin position="60"/>
        <end position="76"/>
    </location>
</feature>
<dbReference type="InterPro" id="IPR001138">
    <property type="entry name" value="Zn2Cys6_DnaBD"/>
</dbReference>
<dbReference type="EMBL" id="JAGMUV010000040">
    <property type="protein sequence ID" value="KAH7111633.1"/>
    <property type="molecule type" value="Genomic_DNA"/>
</dbReference>
<dbReference type="InterPro" id="IPR036864">
    <property type="entry name" value="Zn2-C6_fun-type_DNA-bd_sf"/>
</dbReference>
<dbReference type="GO" id="GO:0000981">
    <property type="term" value="F:DNA-binding transcription factor activity, RNA polymerase II-specific"/>
    <property type="evidence" value="ECO:0007669"/>
    <property type="project" value="InterPro"/>
</dbReference>
<name>A0A9P9I898_9HYPO</name>
<gene>
    <name evidence="4" type="ORF">EDB81DRAFT_671296</name>
</gene>
<organism evidence="4 5">
    <name type="scientific">Dactylonectria macrodidyma</name>
    <dbReference type="NCBI Taxonomy" id="307937"/>
    <lineage>
        <taxon>Eukaryota</taxon>
        <taxon>Fungi</taxon>
        <taxon>Dikarya</taxon>
        <taxon>Ascomycota</taxon>
        <taxon>Pezizomycotina</taxon>
        <taxon>Sordariomycetes</taxon>
        <taxon>Hypocreomycetidae</taxon>
        <taxon>Hypocreales</taxon>
        <taxon>Nectriaceae</taxon>
        <taxon>Dactylonectria</taxon>
    </lineage>
</organism>
<dbReference type="Proteomes" id="UP000738349">
    <property type="component" value="Unassembled WGS sequence"/>
</dbReference>
<evidence type="ECO:0000256" key="2">
    <source>
        <dbReference type="SAM" id="MobiDB-lite"/>
    </source>
</evidence>
<feature type="domain" description="Zn(2)-C6 fungal-type" evidence="3">
    <location>
        <begin position="292"/>
        <end position="325"/>
    </location>
</feature>
<dbReference type="PROSITE" id="PS00463">
    <property type="entry name" value="ZN2_CY6_FUNGAL_1"/>
    <property type="match status" value="1"/>
</dbReference>
<dbReference type="AlphaFoldDB" id="A0A9P9I898"/>